<evidence type="ECO:0000313" key="2">
    <source>
        <dbReference type="Proteomes" id="UP001148737"/>
    </source>
</evidence>
<reference evidence="1" key="1">
    <citation type="submission" date="2022-07" db="EMBL/GenBank/DDBJ databases">
        <title>Genome Sequence of Lecanicillium saksenae.</title>
        <authorList>
            <person name="Buettner E."/>
        </authorList>
    </citation>
    <scope>NUCLEOTIDE SEQUENCE</scope>
    <source>
        <strain evidence="1">VT-O1</strain>
    </source>
</reference>
<organism evidence="1 2">
    <name type="scientific">Lecanicillium saksenae</name>
    <dbReference type="NCBI Taxonomy" id="468837"/>
    <lineage>
        <taxon>Eukaryota</taxon>
        <taxon>Fungi</taxon>
        <taxon>Dikarya</taxon>
        <taxon>Ascomycota</taxon>
        <taxon>Pezizomycotina</taxon>
        <taxon>Sordariomycetes</taxon>
        <taxon>Hypocreomycetidae</taxon>
        <taxon>Hypocreales</taxon>
        <taxon>Cordycipitaceae</taxon>
        <taxon>Lecanicillium</taxon>
    </lineage>
</organism>
<sequence>MVRDMRFLGERQESFLHGFDDKMPIAVDSCVHDLIEQQTELNPAAIAVDAWDGCLSYTELENKSSALAQRLEAMGCGVGTWIPLFFERSVWVVVGMLAAMKCGAGFVLLEPSLPLERLQGICDDTNATLILTSKLLEQKAKGFRNQFLAIDAEQKYAQEMVSHPKTTHATPTDPVYAIFTSGSTGNPKGAVIEHGCFASSAMAHAPVAGYTSETRALNFCSYAFDACILEILTTLIVGGCVCIPSECDRWNDLPGAVRKLRANHLFVTPSMLPGLDRSQFPGLKTILLGGEKPSIHAFQQWLSTARVISAYGPSECSVSASFTDQLDLFSDPRDVGTPTGSRPWIIDSRNPEILVPIGATGELLLEGPIVGRGYLNNPQKTADAFISPPSWRERFPCYPKRKLYRTGDLAQYTRSGKIRIMGRKDTQVKLRGQRIELGEIECALYDILPSYAHIFVDLISQDENAESTMLVAILNQDNAEHEEADTASSKNALLGNAAAMSTLEAAPQGFVGEINKRLSTRLPQFMIPRLIFNVAKPPRTVGGKVDRRQLKHEAATLAREQLRGGATRAAESLFDTVPKSNGNVMVDLLCRVLGCSEDQLQAHHNFFQIGGDSLRAMKLANLARTHDITLSVQDIFRAPLVSEIIQVGEITNNADTKHTFKRGTTLDNSSTQELNSSEGVTVAPFSLLGRQRARKIIEEAVKRLHIEQFEIEDIYPCTAIQQGLMFLTMRNTNAYIARSTYALPPHCGLAQLKNAWKEVFEANPILRTRMIQTDAGVVQVVLRDHLQLVHGDNLMLHLASDRARPMGLNEPLLRVALITEAGETCSGQREEESYMIITIHHALYDGWSEGLILEQLEEAYGGAVLAHRPFAPFVKYVEESKEHAQKFWEGETAKTDCPKAVFPLPPAPGYQPNPGYMLNCSLDLTKGHTSSKFTLSSQLRLAWATVMQHFTSAAAVVFGVTVHGRGAPVPGIEALTGPTLATIPCSVYFQPSATIADMLDSVQDASMRSLPYEQVGLQSIQELNDAAAEACKFQSLLVVQPKSTSSKSVLLKPLADIEPENAAASFDTYPLTLQCSVLENKVELQATYDAHIISKPLLQKVLNHFKHVFAELSYDTARRFDQINPINGMDRLQLNQWYEQLRGDQLPQPPLVHDLIARQCEAQPQETAVNAWDGDFSYHEIETYASNLAAHLVQEGVKVNSIVPICFEKSKWLSVIIFAVIKCGAAFVLLDPSSQPLQRMQLITSEVDAQFIITSPALLATTGQISCVRSILVSEDAQWFPRSSAISPFYVEKFSDRTALYVIFTSGSTGKPKGVVIEHHGYSAGALSRSKITGLNSGSRVLQFASCTFDTFITDILDTLIAGACVCIPSESARNAGLGQVARDMGVTYADVVPSVARLISPQEIPTLETLVLSGESVTRNDVVTWYDKVRLCNLYGPAECSAVATGNVVTGFDPSPSNIGRGCGGTCWVVNPSDCDMLLPIGAIGELVIEGSIVGRGYLGQVSEEAASNFINIAPVWRRDFALGEGEFRMYKTGDLVQYQEDGKLLFIGRKDNQVKLHGQRLELGDVEHHLRNAFPTSLDAVATISCAPKERLVAFVVMGDTLASDTMEGGSDTRKLQTGSDGITIASSAFQKLIKKAEETLRDVLPTYMVPSAFLPVRELPRTPSGKVDRKTLPQLALEIIQRDGLKWYTAARQKRDPSTEAGKILQSVWARVLDIDSSLIGAEDGFLALGGDSIAAMRVAAMAASEDLHISVPDLFQNVSLERLTTSSSPASAATESIIWEKETAISLEMEMQPIQSAQNNLSSASNYLTEILLTGSTGRLGREIVKKLIGNPAVGKIHCVAIRNVDKLPEHEKIVVYIGDLSKPRLGMSEAEEANVLQSCQAIIHCGALVSFVQTYETMRFTNVESTKYLASLALKKHMPFHFISTAGVGERGDQAAIEEVSAARDKPPTDQSDGYTTTKWASEIFLEKVNSRFGLDITIHRPSNIICAGDPEADIVNNLLEYSRRMNAIPELNGWEGYFDFISGPSAAANIVETVLAALKRIVENGQRDPRAVQYIHESGETVVSVEDLGLYLGAQDDRPLQKIDMRSWVNNAMKEGMENIVGDFLCNMAASGEQVILPRIKSSRQPLG</sequence>
<name>A0ACC1R3D0_9HYPO</name>
<dbReference type="Proteomes" id="UP001148737">
    <property type="component" value="Unassembled WGS sequence"/>
</dbReference>
<dbReference type="EMBL" id="JANAKD010000102">
    <property type="protein sequence ID" value="KAJ3497577.1"/>
    <property type="molecule type" value="Genomic_DNA"/>
</dbReference>
<protein>
    <submittedName>
        <fullName evidence="1">Uncharacterized protein</fullName>
    </submittedName>
</protein>
<evidence type="ECO:0000313" key="1">
    <source>
        <dbReference type="EMBL" id="KAJ3497577.1"/>
    </source>
</evidence>
<comment type="caution">
    <text evidence="1">The sequence shown here is derived from an EMBL/GenBank/DDBJ whole genome shotgun (WGS) entry which is preliminary data.</text>
</comment>
<keyword evidence="2" id="KW-1185">Reference proteome</keyword>
<accession>A0ACC1R3D0</accession>
<proteinExistence type="predicted"/>
<gene>
    <name evidence="1" type="ORF">NLG97_g1794</name>
</gene>